<reference evidence="3" key="1">
    <citation type="submission" date="2021-01" db="UniProtKB">
        <authorList>
            <consortium name="EnsemblPlants"/>
        </authorList>
    </citation>
    <scope>IDENTIFICATION</scope>
</reference>
<feature type="region of interest" description="Disordered" evidence="1">
    <location>
        <begin position="193"/>
        <end position="222"/>
    </location>
</feature>
<dbReference type="PANTHER" id="PTHR34271">
    <property type="entry name" value="NUCLEOLAR HISTONE METHYLTRANSFERASE-RELATED PROTEIN"/>
    <property type="match status" value="1"/>
</dbReference>
<dbReference type="InterPro" id="IPR043017">
    <property type="entry name" value="WIYLD_dom_sf"/>
</dbReference>
<organism evidence="3 4">
    <name type="scientific">Kalanchoe fedtschenkoi</name>
    <name type="common">Lavender scallops</name>
    <name type="synonym">South American air plant</name>
    <dbReference type="NCBI Taxonomy" id="63787"/>
    <lineage>
        <taxon>Eukaryota</taxon>
        <taxon>Viridiplantae</taxon>
        <taxon>Streptophyta</taxon>
        <taxon>Embryophyta</taxon>
        <taxon>Tracheophyta</taxon>
        <taxon>Spermatophyta</taxon>
        <taxon>Magnoliopsida</taxon>
        <taxon>eudicotyledons</taxon>
        <taxon>Gunneridae</taxon>
        <taxon>Pentapetalae</taxon>
        <taxon>Saxifragales</taxon>
        <taxon>Crassulaceae</taxon>
        <taxon>Kalanchoe</taxon>
    </lineage>
</organism>
<dbReference type="PANTHER" id="PTHR34271:SF1">
    <property type="entry name" value="NUCLEOLAR HISTONE METHYLTRANSFERASE-RELATED PROTEIN"/>
    <property type="match status" value="1"/>
</dbReference>
<evidence type="ECO:0000313" key="4">
    <source>
        <dbReference type="Proteomes" id="UP000594263"/>
    </source>
</evidence>
<dbReference type="Gene3D" id="1.10.8.850">
    <property type="entry name" value="Histone-lysine N methyltransferase , C-terminal domain-like"/>
    <property type="match status" value="1"/>
</dbReference>
<dbReference type="EnsemblPlants" id="Kaladp0024s0350.1.v1.1">
    <property type="protein sequence ID" value="Kaladp0024s0350.1.v1.1"/>
    <property type="gene ID" value="Kaladp0024s0350.v1.1"/>
</dbReference>
<proteinExistence type="predicted"/>
<evidence type="ECO:0000256" key="1">
    <source>
        <dbReference type="SAM" id="MobiDB-lite"/>
    </source>
</evidence>
<keyword evidence="4" id="KW-1185">Reference proteome</keyword>
<dbReference type="AlphaFoldDB" id="A0A7N0T6G1"/>
<accession>A0A7N0T6G1</accession>
<evidence type="ECO:0000259" key="2">
    <source>
        <dbReference type="Pfam" id="PF10440"/>
    </source>
</evidence>
<dbReference type="Proteomes" id="UP000594263">
    <property type="component" value="Unplaced"/>
</dbReference>
<name>A0A7N0T6G1_KALFE</name>
<dbReference type="Pfam" id="PF10440">
    <property type="entry name" value="WIYLD"/>
    <property type="match status" value="1"/>
</dbReference>
<protein>
    <recommendedName>
        <fullName evidence="2">WIYLD domain-containing protein</fullName>
    </recommendedName>
</protein>
<feature type="domain" description="WIYLD" evidence="2">
    <location>
        <begin position="8"/>
        <end position="67"/>
    </location>
</feature>
<dbReference type="InterPro" id="IPR018848">
    <property type="entry name" value="WIYLD_domain"/>
</dbReference>
<feature type="compositionally biased region" description="Basic and acidic residues" evidence="1">
    <location>
        <begin position="204"/>
        <end position="216"/>
    </location>
</feature>
<sequence length="331" mass="36213">MPRARRLKGLMREDAALDAMKQYGFSVDLVKKKLKELLQIYGGDCGWAFIEDASYKLLIEVILEDEEPGDGTVKATTGGNIAESSSAALSEDVPNNALLDVAEIPTESPIRTIDAQPLDAALNKENIDEGENLVKEANGGENEESAGFPDSHGGPDVYQLCVAEVSKINQPDEIPSNAPINAVCISVEKKTLSDHSDGQTASHMRPDQDLSSKEDPNFVDNGNVSMRIDNVARHIGSDAKKTEFQHLHPCVESPIRTRRKCYGWIGNSDDEDDVIDLRKIKSHKLDGDVSGGAKNLGGRKGRWDMKPEVWDKLPLPIKRQKGLACNNSMPL</sequence>
<evidence type="ECO:0000313" key="3">
    <source>
        <dbReference type="EnsemblPlants" id="Kaladp0024s0350.1.v1.1"/>
    </source>
</evidence>
<dbReference type="Gramene" id="Kaladp0024s0350.1.v1.1">
    <property type="protein sequence ID" value="Kaladp0024s0350.1.v1.1"/>
    <property type="gene ID" value="Kaladp0024s0350.v1.1"/>
</dbReference>